<dbReference type="InterPro" id="IPR036396">
    <property type="entry name" value="Cyt_P450_sf"/>
</dbReference>
<comment type="caution">
    <text evidence="1">The sequence shown here is derived from an EMBL/GenBank/DDBJ whole genome shotgun (WGS) entry which is preliminary data.</text>
</comment>
<reference evidence="1" key="1">
    <citation type="submission" date="2023-03" db="EMBL/GenBank/DDBJ databases">
        <title>Massive genome expansion in bonnet fungi (Mycena s.s.) driven by repeated elements and novel gene families across ecological guilds.</title>
        <authorList>
            <consortium name="Lawrence Berkeley National Laboratory"/>
            <person name="Harder C.B."/>
            <person name="Miyauchi S."/>
            <person name="Viragh M."/>
            <person name="Kuo A."/>
            <person name="Thoen E."/>
            <person name="Andreopoulos B."/>
            <person name="Lu D."/>
            <person name="Skrede I."/>
            <person name="Drula E."/>
            <person name="Henrissat B."/>
            <person name="Morin E."/>
            <person name="Kohler A."/>
            <person name="Barry K."/>
            <person name="LaButti K."/>
            <person name="Morin E."/>
            <person name="Salamov A."/>
            <person name="Lipzen A."/>
            <person name="Mereny Z."/>
            <person name="Hegedus B."/>
            <person name="Baldrian P."/>
            <person name="Stursova M."/>
            <person name="Weitz H."/>
            <person name="Taylor A."/>
            <person name="Grigoriev I.V."/>
            <person name="Nagy L.G."/>
            <person name="Martin F."/>
            <person name="Kauserud H."/>
        </authorList>
    </citation>
    <scope>NUCLEOTIDE SEQUENCE</scope>
    <source>
        <strain evidence="1">CBHHK182m</strain>
    </source>
</reference>
<evidence type="ECO:0008006" key="3">
    <source>
        <dbReference type="Google" id="ProtNLM"/>
    </source>
</evidence>
<keyword evidence="2" id="KW-1185">Reference proteome</keyword>
<evidence type="ECO:0000313" key="2">
    <source>
        <dbReference type="Proteomes" id="UP001215598"/>
    </source>
</evidence>
<dbReference type="Proteomes" id="UP001215598">
    <property type="component" value="Unassembled WGS sequence"/>
</dbReference>
<evidence type="ECO:0000313" key="1">
    <source>
        <dbReference type="EMBL" id="KAJ7765735.1"/>
    </source>
</evidence>
<proteinExistence type="predicted"/>
<sequence>MTNAFEFYGICICMTILAIFFLSTPHCVFSSRRPITHRTPTAVRGLLHPLAVPTDTLLRSRASANARLCRAFRLSNSLVDPDLAVHAVFLGECRALLEAAGCWTRFSGVALQAVELALPDIATPFHVFVRAVTLCTVIEGLLDPHTDITSSTSNDVDIVTSGITRLWLLSKDPEPIPEHLLAELNASLRRLLPDIEKYPNPLDFVIPAWEVLWCVVAVTIARVHEDEAACEAFRDFSANLDILPFFHAPRRGGTSSSVENYINESLRLRPSIRHITRHIFKPSILTPILPGFLATRIPPPIDTEFADIESAQRSAFRSSGSPPEAYDAARFMRSPRASDVLAFGHGPLKCIAANWAPTAAAVIVGALLNRVNVVRGGRIGGREGWDGWMVRQLA</sequence>
<dbReference type="GO" id="GO:0020037">
    <property type="term" value="F:heme binding"/>
    <property type="evidence" value="ECO:0007669"/>
    <property type="project" value="InterPro"/>
</dbReference>
<dbReference type="GO" id="GO:0005506">
    <property type="term" value="F:iron ion binding"/>
    <property type="evidence" value="ECO:0007669"/>
    <property type="project" value="InterPro"/>
</dbReference>
<protein>
    <recommendedName>
        <fullName evidence="3">Cytochrome P450</fullName>
    </recommendedName>
</protein>
<dbReference type="GO" id="GO:0004497">
    <property type="term" value="F:monooxygenase activity"/>
    <property type="evidence" value="ECO:0007669"/>
    <property type="project" value="InterPro"/>
</dbReference>
<dbReference type="GO" id="GO:0016705">
    <property type="term" value="F:oxidoreductase activity, acting on paired donors, with incorporation or reduction of molecular oxygen"/>
    <property type="evidence" value="ECO:0007669"/>
    <property type="project" value="InterPro"/>
</dbReference>
<dbReference type="SUPFAM" id="SSF48264">
    <property type="entry name" value="Cytochrome P450"/>
    <property type="match status" value="1"/>
</dbReference>
<name>A0AAD7JLE5_9AGAR</name>
<dbReference type="AlphaFoldDB" id="A0AAD7JLE5"/>
<dbReference type="EMBL" id="JARKIB010000025">
    <property type="protein sequence ID" value="KAJ7765735.1"/>
    <property type="molecule type" value="Genomic_DNA"/>
</dbReference>
<gene>
    <name evidence="1" type="ORF">B0H16DRAFT_1524181</name>
</gene>
<dbReference type="Gene3D" id="1.10.630.10">
    <property type="entry name" value="Cytochrome P450"/>
    <property type="match status" value="1"/>
</dbReference>
<organism evidence="1 2">
    <name type="scientific">Mycena metata</name>
    <dbReference type="NCBI Taxonomy" id="1033252"/>
    <lineage>
        <taxon>Eukaryota</taxon>
        <taxon>Fungi</taxon>
        <taxon>Dikarya</taxon>
        <taxon>Basidiomycota</taxon>
        <taxon>Agaricomycotina</taxon>
        <taxon>Agaricomycetes</taxon>
        <taxon>Agaricomycetidae</taxon>
        <taxon>Agaricales</taxon>
        <taxon>Marasmiineae</taxon>
        <taxon>Mycenaceae</taxon>
        <taxon>Mycena</taxon>
    </lineage>
</organism>
<accession>A0AAD7JLE5</accession>